<feature type="compositionally biased region" description="Basic residues" evidence="1">
    <location>
        <begin position="8"/>
        <end position="21"/>
    </location>
</feature>
<sequence length="190" mass="22085">MWYQPARRGTRGAHPKPRRRPRADLSYAQVIKQRAGGRITAVYTTVVFGEQAAVATRLAQSSVSQRINTRFVERDNLTQRQQNRRLTRRTNGFSKDLTWFEKQMWLSLAYYHLLLPHARLRTPLPVPEPTLGTGSPRRWRPVTPAMAAGITDHVWTTRELLSYRVSPLEWQKRPIPEKLFPSWPEVHHGS</sequence>
<evidence type="ECO:0000256" key="1">
    <source>
        <dbReference type="SAM" id="MobiDB-lite"/>
    </source>
</evidence>
<dbReference type="Proteomes" id="UP000019184">
    <property type="component" value="Unassembled WGS sequence"/>
</dbReference>
<dbReference type="AlphaFoldDB" id="A0A7U7J4L9"/>
<name>A0A7U7J4L9_9GAMM</name>
<accession>A0A7U7J4L9</accession>
<gene>
    <name evidence="2" type="ORF">BN874_230028</name>
</gene>
<proteinExistence type="predicted"/>
<keyword evidence="3" id="KW-1185">Reference proteome</keyword>
<protein>
    <recommendedName>
        <fullName evidence="4">Transposase</fullName>
    </recommendedName>
</protein>
<comment type="caution">
    <text evidence="2">The sequence shown here is derived from an EMBL/GenBank/DDBJ whole genome shotgun (WGS) entry which is preliminary data.</text>
</comment>
<evidence type="ECO:0008006" key="4">
    <source>
        <dbReference type="Google" id="ProtNLM"/>
    </source>
</evidence>
<evidence type="ECO:0000313" key="2">
    <source>
        <dbReference type="EMBL" id="CDH45381.1"/>
    </source>
</evidence>
<organism evidence="2 3">
    <name type="scientific">Candidatus Contendobacter odensis Run_B_J11</name>
    <dbReference type="NCBI Taxonomy" id="1400861"/>
    <lineage>
        <taxon>Bacteria</taxon>
        <taxon>Pseudomonadati</taxon>
        <taxon>Pseudomonadota</taxon>
        <taxon>Gammaproteobacteria</taxon>
        <taxon>Candidatus Competibacteraceae</taxon>
        <taxon>Candidatus Contendibacter</taxon>
    </lineage>
</organism>
<evidence type="ECO:0000313" key="3">
    <source>
        <dbReference type="Proteomes" id="UP000019184"/>
    </source>
</evidence>
<feature type="region of interest" description="Disordered" evidence="1">
    <location>
        <begin position="1"/>
        <end position="23"/>
    </location>
</feature>
<dbReference type="EMBL" id="CBTK010000146">
    <property type="protein sequence ID" value="CDH45381.1"/>
    <property type="molecule type" value="Genomic_DNA"/>
</dbReference>
<reference evidence="2 3" key="1">
    <citation type="journal article" date="2014" name="ISME J.">
        <title>Candidatus Competibacter-lineage genomes retrieved from metagenomes reveal functional metabolic diversity.</title>
        <authorList>
            <person name="McIlroy S.J."/>
            <person name="Albertsen M."/>
            <person name="Andresen E.K."/>
            <person name="Saunders A.M."/>
            <person name="Kristiansen R."/>
            <person name="Stokholm-Bjerregaard M."/>
            <person name="Nielsen K.L."/>
            <person name="Nielsen P.H."/>
        </authorList>
    </citation>
    <scope>NUCLEOTIDE SEQUENCE [LARGE SCALE GENOMIC DNA]</scope>
    <source>
        <strain evidence="2 3">Run_B_J11</strain>
    </source>
</reference>